<comment type="pathway">
    <text evidence="2">Cofactor biosynthesis; ubiquinone biosynthesis.</text>
</comment>
<keyword evidence="7" id="KW-0503">Monooxygenase</keyword>
<dbReference type="PRINTS" id="PR00420">
    <property type="entry name" value="RNGMNOXGNASE"/>
</dbReference>
<evidence type="ECO:0000256" key="3">
    <source>
        <dbReference type="ARBA" id="ARBA00005349"/>
    </source>
</evidence>
<dbReference type="Gene3D" id="3.50.50.60">
    <property type="entry name" value="FAD/NAD(P)-binding domain"/>
    <property type="match status" value="2"/>
</dbReference>
<evidence type="ECO:0000256" key="5">
    <source>
        <dbReference type="ARBA" id="ARBA00022827"/>
    </source>
</evidence>
<comment type="cofactor">
    <cofactor evidence="1">
        <name>FAD</name>
        <dbReference type="ChEBI" id="CHEBI:57692"/>
    </cofactor>
</comment>
<evidence type="ECO:0000256" key="4">
    <source>
        <dbReference type="ARBA" id="ARBA00022630"/>
    </source>
</evidence>
<evidence type="ECO:0000256" key="2">
    <source>
        <dbReference type="ARBA" id="ARBA00004749"/>
    </source>
</evidence>
<protein>
    <submittedName>
        <fullName evidence="9">Ubiquinone biosynthesis hydroxylase</fullName>
    </submittedName>
</protein>
<gene>
    <name evidence="9" type="ORF">ABXS05_21770</name>
</gene>
<keyword evidence="9" id="KW-0830">Ubiquinone</keyword>
<name>A0ABV3PSQ8_9HYPH</name>
<evidence type="ECO:0000256" key="1">
    <source>
        <dbReference type="ARBA" id="ARBA00001974"/>
    </source>
</evidence>
<organism evidence="9 10">
    <name type="scientific">Labrys neptuniae</name>
    <dbReference type="NCBI Taxonomy" id="376174"/>
    <lineage>
        <taxon>Bacteria</taxon>
        <taxon>Pseudomonadati</taxon>
        <taxon>Pseudomonadota</taxon>
        <taxon>Alphaproteobacteria</taxon>
        <taxon>Hyphomicrobiales</taxon>
        <taxon>Xanthobacteraceae</taxon>
        <taxon>Labrys</taxon>
    </lineage>
</organism>
<dbReference type="PANTHER" id="PTHR43876">
    <property type="entry name" value="UBIQUINONE BIOSYNTHESIS MONOOXYGENASE COQ6, MITOCHONDRIAL"/>
    <property type="match status" value="1"/>
</dbReference>
<proteinExistence type="inferred from homology"/>
<dbReference type="InterPro" id="IPR010971">
    <property type="entry name" value="UbiH/COQ6"/>
</dbReference>
<feature type="domain" description="FAD-binding" evidence="8">
    <location>
        <begin position="14"/>
        <end position="328"/>
    </location>
</feature>
<comment type="similarity">
    <text evidence="3">Belongs to the UbiH/COQ6 family.</text>
</comment>
<dbReference type="SUPFAM" id="SSF51905">
    <property type="entry name" value="FAD/NAD(P)-binding domain"/>
    <property type="match status" value="1"/>
</dbReference>
<dbReference type="NCBIfam" id="TIGR01988">
    <property type="entry name" value="Ubi-OHases"/>
    <property type="match status" value="1"/>
</dbReference>
<dbReference type="PROSITE" id="PS01304">
    <property type="entry name" value="UBIH"/>
    <property type="match status" value="1"/>
</dbReference>
<accession>A0ABV3PSQ8</accession>
<reference evidence="9 10" key="1">
    <citation type="submission" date="2024-07" db="EMBL/GenBank/DDBJ databases">
        <title>Description of Labrys sedimenti sp. nov., isolated from a diclofenac-degrading enrichment culture.</title>
        <authorList>
            <person name="Tancsics A."/>
            <person name="Csepanyi A."/>
        </authorList>
    </citation>
    <scope>NUCLEOTIDE SEQUENCE [LARGE SCALE GENOMIC DNA]</scope>
    <source>
        <strain evidence="9 10">LMG 23578</strain>
    </source>
</reference>
<dbReference type="Proteomes" id="UP001555786">
    <property type="component" value="Unassembled WGS sequence"/>
</dbReference>
<keyword evidence="6" id="KW-0560">Oxidoreductase</keyword>
<evidence type="ECO:0000313" key="10">
    <source>
        <dbReference type="Proteomes" id="UP001555786"/>
    </source>
</evidence>
<comment type="caution">
    <text evidence="9">The sequence shown here is derived from an EMBL/GenBank/DDBJ whole genome shotgun (WGS) entry which is preliminary data.</text>
</comment>
<evidence type="ECO:0000256" key="6">
    <source>
        <dbReference type="ARBA" id="ARBA00023002"/>
    </source>
</evidence>
<dbReference type="InterPro" id="IPR002938">
    <property type="entry name" value="FAD-bd"/>
</dbReference>
<dbReference type="InterPro" id="IPR036188">
    <property type="entry name" value="FAD/NAD-bd_sf"/>
</dbReference>
<dbReference type="InterPro" id="IPR018168">
    <property type="entry name" value="Ubi_Hdrlase_CS"/>
</dbReference>
<keyword evidence="5" id="KW-0274">FAD</keyword>
<dbReference type="EMBL" id="JBFNQD010000008">
    <property type="protein sequence ID" value="MEW9308198.1"/>
    <property type="molecule type" value="Genomic_DNA"/>
</dbReference>
<evidence type="ECO:0000313" key="9">
    <source>
        <dbReference type="EMBL" id="MEW9308198.1"/>
    </source>
</evidence>
<evidence type="ECO:0000259" key="8">
    <source>
        <dbReference type="Pfam" id="PF01494"/>
    </source>
</evidence>
<keyword evidence="4" id="KW-0285">Flavoprotein</keyword>
<evidence type="ECO:0000256" key="7">
    <source>
        <dbReference type="ARBA" id="ARBA00023033"/>
    </source>
</evidence>
<keyword evidence="10" id="KW-1185">Reference proteome</keyword>
<dbReference type="NCBIfam" id="NF005599">
    <property type="entry name" value="PRK07333.1"/>
    <property type="match status" value="1"/>
</dbReference>
<dbReference type="Pfam" id="PF01494">
    <property type="entry name" value="FAD_binding_3"/>
    <property type="match status" value="1"/>
</dbReference>
<sequence length="413" mass="44181">MESQARGSDMASKADLVIAGGGFAGLGLALALKTELGAGFSVVIVDPMLGKGPSRDPRSSSIATGARRFLEKLGVWEAVADEAQPILDMVITDSKLDDPIRPSFLSFAGDVEPGEPFGHMVENRLLLDALVARAGALGIELRGQGASVSRYKLTEDGITAELPSGDDIATQLLAAADGGRSRLREQAGIAMHGWDYGQSGIVTTVEHELDHEGRAEEHFLPAGPFAILPLTGRRSSLVWTEKTEEATRILGLDDAGFHAELERRFGLKLGELKVIGPRAAFPLSMRIARSFIADRLALVGDAAHIIHPIAGQGLNMGIRDAAALAECVVDAAALGLDIGSPDVLERYQRWRRFDTVSMGLATDGLNRLFSNDHDAIRLVRDVGLGLVERFPAAKRLFIREATGLTGTVPRLMR</sequence>
<dbReference type="PANTHER" id="PTHR43876:SF7">
    <property type="entry name" value="UBIQUINONE BIOSYNTHESIS MONOOXYGENASE COQ6, MITOCHONDRIAL"/>
    <property type="match status" value="1"/>
</dbReference>
<dbReference type="InterPro" id="IPR051205">
    <property type="entry name" value="UbiH/COQ6_monooxygenase"/>
</dbReference>